<accession>A0AAV9IVK1</accession>
<dbReference type="EMBL" id="JANCYW010000007">
    <property type="protein sequence ID" value="KAK4536140.1"/>
    <property type="molecule type" value="Genomic_DNA"/>
</dbReference>
<evidence type="ECO:0000313" key="5">
    <source>
        <dbReference type="Proteomes" id="UP001301350"/>
    </source>
</evidence>
<dbReference type="InterPro" id="IPR006968">
    <property type="entry name" value="RUS_fam"/>
</dbReference>
<evidence type="ECO:0000259" key="3">
    <source>
        <dbReference type="Pfam" id="PF04884"/>
    </source>
</evidence>
<keyword evidence="2" id="KW-0472">Membrane</keyword>
<dbReference type="InterPro" id="IPR054549">
    <property type="entry name" value="UVB_sens_RUS_dom"/>
</dbReference>
<feature type="domain" description="Protein root UVB sensitive/RUS" evidence="3">
    <location>
        <begin position="76"/>
        <end position="309"/>
    </location>
</feature>
<comment type="similarity">
    <text evidence="1">Belongs to the RUS1 family.</text>
</comment>
<feature type="transmembrane region" description="Helical" evidence="2">
    <location>
        <begin position="178"/>
        <end position="200"/>
    </location>
</feature>
<dbReference type="Proteomes" id="UP001301350">
    <property type="component" value="Unassembled WGS sequence"/>
</dbReference>
<sequence>MFLHPPVLKGWRSGTPHRSARCANALTSTAWQRLEEVNEQTGERRVFVRDAARIIWQSREAGNGVTRITLPSVKTGWSRLLQTLLLPSGYPATVSPDYDTFWRWNILRHTLLEAAEVLGTQSMLLALGVGSAHLPLAAAWKWVLKDGLGYFAKVALGARLAPRVDEDPKRFRLYGDMIMAMGTAFEILTLLFPSAFLLLASLGNLLRKAADVATGPAYRVFLYHFSVASNSGDVSSRSESQVVVGRLLGIAGGIGVSAVLSQDVPSAFVAYGLLSAGHVYSTYQSVCRLQLRTLNRARLEHIFRVYAQSDGQRVPSVAEANAHERQRLWLPPPQPSLQFVSSLAELMPPSDLATSDGAATTAMLARLDRYIHTKQVRYLLVRHPDGSARIAVKSGASTTDVIQALWQAMHDHEAQWPPPTVTALMEQLARAGWDTARVLWPGSDGRIALHEAPTT</sequence>
<keyword evidence="2" id="KW-0812">Transmembrane</keyword>
<evidence type="ECO:0000256" key="2">
    <source>
        <dbReference type="SAM" id="Phobius"/>
    </source>
</evidence>
<gene>
    <name evidence="4" type="ORF">CDCA_CDCA07G2165</name>
</gene>
<dbReference type="AlphaFoldDB" id="A0AAV9IVK1"/>
<dbReference type="PANTHER" id="PTHR12770">
    <property type="entry name" value="RUS1 FAMILY PROTEIN C16ORF58"/>
    <property type="match status" value="1"/>
</dbReference>
<organism evidence="4 5">
    <name type="scientific">Cyanidium caldarium</name>
    <name type="common">Red alga</name>
    <dbReference type="NCBI Taxonomy" id="2771"/>
    <lineage>
        <taxon>Eukaryota</taxon>
        <taxon>Rhodophyta</taxon>
        <taxon>Bangiophyceae</taxon>
        <taxon>Cyanidiales</taxon>
        <taxon>Cyanidiaceae</taxon>
        <taxon>Cyanidium</taxon>
    </lineage>
</organism>
<protein>
    <recommendedName>
        <fullName evidence="3">Protein root UVB sensitive/RUS domain-containing protein</fullName>
    </recommendedName>
</protein>
<comment type="caution">
    <text evidence="4">The sequence shown here is derived from an EMBL/GenBank/DDBJ whole genome shotgun (WGS) entry which is preliminary data.</text>
</comment>
<dbReference type="Pfam" id="PF04884">
    <property type="entry name" value="UVB_sens_prot"/>
    <property type="match status" value="1"/>
</dbReference>
<keyword evidence="2" id="KW-1133">Transmembrane helix</keyword>
<dbReference type="PANTHER" id="PTHR12770:SF27">
    <property type="entry name" value="PROTEIN ROOT UVB SENSITIVE 5"/>
    <property type="match status" value="1"/>
</dbReference>
<evidence type="ECO:0000313" key="4">
    <source>
        <dbReference type="EMBL" id="KAK4536140.1"/>
    </source>
</evidence>
<keyword evidence="5" id="KW-1185">Reference proteome</keyword>
<evidence type="ECO:0000256" key="1">
    <source>
        <dbReference type="ARBA" id="ARBA00007558"/>
    </source>
</evidence>
<name>A0AAV9IVK1_CYACA</name>
<reference evidence="4 5" key="1">
    <citation type="submission" date="2022-07" db="EMBL/GenBank/DDBJ databases">
        <title>Genome-wide signatures of adaptation to extreme environments.</title>
        <authorList>
            <person name="Cho C.H."/>
            <person name="Yoon H.S."/>
        </authorList>
    </citation>
    <scope>NUCLEOTIDE SEQUENCE [LARGE SCALE GENOMIC DNA]</scope>
    <source>
        <strain evidence="4 5">DBV 063 E5</strain>
    </source>
</reference>
<proteinExistence type="inferred from homology"/>